<keyword evidence="4" id="KW-1185">Reference proteome</keyword>
<feature type="transmembrane region" description="Helical" evidence="1">
    <location>
        <begin position="325"/>
        <end position="346"/>
    </location>
</feature>
<dbReference type="PROSITE" id="PS50011">
    <property type="entry name" value="PROTEIN_KINASE_DOM"/>
    <property type="match status" value="1"/>
</dbReference>
<proteinExistence type="predicted"/>
<dbReference type="AlphaFoldDB" id="A0A9W8JHY7"/>
<accession>A0A9W8JHY7</accession>
<protein>
    <recommendedName>
        <fullName evidence="2">Protein kinase domain-containing protein</fullName>
    </recommendedName>
</protein>
<feature type="domain" description="Protein kinase" evidence="2">
    <location>
        <begin position="295"/>
        <end position="672"/>
    </location>
</feature>
<dbReference type="OrthoDB" id="3261131at2759"/>
<dbReference type="GO" id="GO:0004672">
    <property type="term" value="F:protein kinase activity"/>
    <property type="evidence" value="ECO:0007669"/>
    <property type="project" value="InterPro"/>
</dbReference>
<evidence type="ECO:0000259" key="2">
    <source>
        <dbReference type="PROSITE" id="PS50011"/>
    </source>
</evidence>
<organism evidence="3 4">
    <name type="scientific">Candolleomyces eurysporus</name>
    <dbReference type="NCBI Taxonomy" id="2828524"/>
    <lineage>
        <taxon>Eukaryota</taxon>
        <taxon>Fungi</taxon>
        <taxon>Dikarya</taxon>
        <taxon>Basidiomycota</taxon>
        <taxon>Agaricomycotina</taxon>
        <taxon>Agaricomycetes</taxon>
        <taxon>Agaricomycetidae</taxon>
        <taxon>Agaricales</taxon>
        <taxon>Agaricineae</taxon>
        <taxon>Psathyrellaceae</taxon>
        <taxon>Candolleomyces</taxon>
    </lineage>
</organism>
<feature type="non-terminal residue" evidence="3">
    <location>
        <position position="1"/>
    </location>
</feature>
<dbReference type="Gene3D" id="1.10.510.10">
    <property type="entry name" value="Transferase(Phosphotransferase) domain 1"/>
    <property type="match status" value="1"/>
</dbReference>
<dbReference type="Proteomes" id="UP001140091">
    <property type="component" value="Unassembled WGS sequence"/>
</dbReference>
<evidence type="ECO:0000313" key="4">
    <source>
        <dbReference type="Proteomes" id="UP001140091"/>
    </source>
</evidence>
<keyword evidence="1" id="KW-1133">Transmembrane helix</keyword>
<evidence type="ECO:0000313" key="3">
    <source>
        <dbReference type="EMBL" id="KAJ2935131.1"/>
    </source>
</evidence>
<gene>
    <name evidence="3" type="ORF">H1R20_g1984</name>
</gene>
<name>A0A9W8JHY7_9AGAR</name>
<evidence type="ECO:0000256" key="1">
    <source>
        <dbReference type="SAM" id="Phobius"/>
    </source>
</evidence>
<dbReference type="InterPro" id="IPR000719">
    <property type="entry name" value="Prot_kinase_dom"/>
</dbReference>
<reference evidence="3" key="1">
    <citation type="submission" date="2022-06" db="EMBL/GenBank/DDBJ databases">
        <title>Genome Sequence of Candolleomyces eurysporus.</title>
        <authorList>
            <person name="Buettner E."/>
        </authorList>
    </citation>
    <scope>NUCLEOTIDE SEQUENCE</scope>
    <source>
        <strain evidence="3">VTCC 930004</strain>
    </source>
</reference>
<dbReference type="GO" id="GO:0005524">
    <property type="term" value="F:ATP binding"/>
    <property type="evidence" value="ECO:0007669"/>
    <property type="project" value="InterPro"/>
</dbReference>
<dbReference type="SUPFAM" id="SSF56112">
    <property type="entry name" value="Protein kinase-like (PK-like)"/>
    <property type="match status" value="1"/>
</dbReference>
<dbReference type="InterPro" id="IPR011009">
    <property type="entry name" value="Kinase-like_dom_sf"/>
</dbReference>
<comment type="caution">
    <text evidence="3">The sequence shown here is derived from an EMBL/GenBank/DDBJ whole genome shotgun (WGS) entry which is preliminary data.</text>
</comment>
<keyword evidence="1" id="KW-0812">Transmembrane</keyword>
<sequence>MIRRRVWKYLTSTMADRQLCSAGNFEADPPKDVIRVNWAFPQKKNDPEYVDISRSQFTSPVRQLRTLFAQELLENFGVQAASNAVIRFFKPQRTVNIYDASKATFTWDAEELTPIPVPKSLSSFISDTVEDEDLVDLVVSADLADLPPMGDVLTELPALQRYQKIVQTHGPSPSAAAKSNEYSKLQKESATAIHDGRLSRVAPPLEIFHPIFRLFLRLLRDPSHQPSPSDILAIQELFHYNRNIVAESTRNSKLLPLFAKLLGCTIAQYVNPDGTTPDAMHIISINGMTLATLVLELKEELGDGGCDPSTLAGHSMRCTWIQKDVLSLTACFFCGGPWITVMGAVITNKVIVQRLTDMMWLAESSTEEAGRVYRAARVFSALRLSLSKLKEYYEGIAENDKIPPLIDSSHPRFYPYPTHYIDRLTSEKVEFTYVKPLEQSDNCVTFLARSNIARDSLVVKFVSSYGVEVHDLLAKKGYAPRLRYHGSLDDDDEGDELLSERPDSALERGIGQPPDGLFVGPLKMVVMDFITTPPSPKTVQPSGPHRRQVEEVLRILHRAGYVFGDLRSPNVLIDIQGKVKFIDFNWTGRYNVGVQDDGDLVPEDLQRQINEFAAKANGGGDGEMAPAIEERYAHYPYNINKAIKWHADVGPMKPIRPAHDWFMVEKLWSDEL</sequence>
<keyword evidence="1" id="KW-0472">Membrane</keyword>
<dbReference type="EMBL" id="JANBPK010000704">
    <property type="protein sequence ID" value="KAJ2935131.1"/>
    <property type="molecule type" value="Genomic_DNA"/>
</dbReference>